<evidence type="ECO:0000256" key="2">
    <source>
        <dbReference type="ARBA" id="ARBA00023125"/>
    </source>
</evidence>
<dbReference type="RefSeq" id="WP_012384470.1">
    <property type="nucleotide sequence ID" value="NC_010581.1"/>
</dbReference>
<dbReference type="Proteomes" id="UP000001695">
    <property type="component" value="Chromosome"/>
</dbReference>
<dbReference type="KEGG" id="bid:Bind_1478"/>
<reference evidence="6 7" key="2">
    <citation type="journal article" date="2010" name="J. Bacteriol.">
        <title>Complete genome sequence of Beijerinckia indica subsp. indica.</title>
        <authorList>
            <person name="Tamas I."/>
            <person name="Dedysh S.N."/>
            <person name="Liesack W."/>
            <person name="Stott M.B."/>
            <person name="Alam M."/>
            <person name="Murrell J.C."/>
            <person name="Dunfield P.F."/>
        </authorList>
    </citation>
    <scope>NUCLEOTIDE SEQUENCE [LARGE SCALE GENOMIC DNA]</scope>
    <source>
        <strain evidence="7">ATCC 9039 / DSM 1715 / NCIMB 8712</strain>
    </source>
</reference>
<evidence type="ECO:0000313" key="7">
    <source>
        <dbReference type="Proteomes" id="UP000001695"/>
    </source>
</evidence>
<dbReference type="HOGENOM" id="CLU_069356_28_0_5"/>
<feature type="domain" description="HTH tetR-type" evidence="5">
    <location>
        <begin position="6"/>
        <end position="66"/>
    </location>
</feature>
<reference evidence="7" key="1">
    <citation type="submission" date="2008-03" db="EMBL/GenBank/DDBJ databases">
        <title>Complete sequence of chromosome of Beijerinckia indica subsp. indica ATCC 9039.</title>
        <authorList>
            <consortium name="US DOE Joint Genome Institute"/>
            <person name="Copeland A."/>
            <person name="Lucas S."/>
            <person name="Lapidus A."/>
            <person name="Glavina del Rio T."/>
            <person name="Dalin E."/>
            <person name="Tice H."/>
            <person name="Bruce D."/>
            <person name="Goodwin L."/>
            <person name="Pitluck S."/>
            <person name="LaButti K."/>
            <person name="Schmutz J."/>
            <person name="Larimer F."/>
            <person name="Land M."/>
            <person name="Hauser L."/>
            <person name="Kyrpides N."/>
            <person name="Mikhailova N."/>
            <person name="Dunfield P.F."/>
            <person name="Dedysh S.N."/>
            <person name="Liesack W."/>
            <person name="Saw J.H."/>
            <person name="Alam M."/>
            <person name="Chen Y."/>
            <person name="Murrell J.C."/>
            <person name="Richardson P."/>
        </authorList>
    </citation>
    <scope>NUCLEOTIDE SEQUENCE [LARGE SCALE GENOMIC DNA]</scope>
    <source>
        <strain evidence="7">ATCC 9039 / DSM 1715 / NCIMB 8712</strain>
    </source>
</reference>
<evidence type="ECO:0000256" key="4">
    <source>
        <dbReference type="PROSITE-ProRule" id="PRU00335"/>
    </source>
</evidence>
<dbReference type="PANTHER" id="PTHR47506:SF1">
    <property type="entry name" value="HTH-TYPE TRANSCRIPTIONAL REGULATOR YJDC"/>
    <property type="match status" value="1"/>
</dbReference>
<dbReference type="InterPro" id="IPR001647">
    <property type="entry name" value="HTH_TetR"/>
</dbReference>
<dbReference type="eggNOG" id="COG1309">
    <property type="taxonomic scope" value="Bacteria"/>
</dbReference>
<dbReference type="PROSITE" id="PS50977">
    <property type="entry name" value="HTH_TETR_2"/>
    <property type="match status" value="1"/>
</dbReference>
<evidence type="ECO:0000256" key="1">
    <source>
        <dbReference type="ARBA" id="ARBA00023015"/>
    </source>
</evidence>
<evidence type="ECO:0000256" key="3">
    <source>
        <dbReference type="ARBA" id="ARBA00023163"/>
    </source>
</evidence>
<dbReference type="AlphaFoldDB" id="B2IKS4"/>
<sequence length="188" mass="20284">MTRPKTFDVDAALDAAIGIFREHGFEGTSAQMLVDAMGIGRQSLYDTFGDKWQLYQQALRRYVITEVQAHRAALTSGLRAIDGIRAIVERVVREAAIPCLGVGSIAEFGCSRPELAEINAAANRALRTAMIERLRAAQAEGDIAEALDLDPVATFLIASFAGIRIAGRSGARPKELGSLGEMVLRALR</sequence>
<accession>B2IKS4</accession>
<proteinExistence type="predicted"/>
<feature type="DNA-binding region" description="H-T-H motif" evidence="4">
    <location>
        <begin position="29"/>
        <end position="48"/>
    </location>
</feature>
<dbReference type="Gene3D" id="1.10.357.10">
    <property type="entry name" value="Tetracycline Repressor, domain 2"/>
    <property type="match status" value="1"/>
</dbReference>
<keyword evidence="1" id="KW-0805">Transcription regulation</keyword>
<dbReference type="EMBL" id="CP001016">
    <property type="protein sequence ID" value="ACB95113.1"/>
    <property type="molecule type" value="Genomic_DNA"/>
</dbReference>
<dbReference type="PANTHER" id="PTHR47506">
    <property type="entry name" value="TRANSCRIPTIONAL REGULATORY PROTEIN"/>
    <property type="match status" value="1"/>
</dbReference>
<dbReference type="InterPro" id="IPR036271">
    <property type="entry name" value="Tet_transcr_reg_TetR-rel_C_sf"/>
</dbReference>
<dbReference type="Pfam" id="PF00440">
    <property type="entry name" value="TetR_N"/>
    <property type="match status" value="1"/>
</dbReference>
<evidence type="ECO:0000313" key="6">
    <source>
        <dbReference type="EMBL" id="ACB95113.1"/>
    </source>
</evidence>
<dbReference type="Gene3D" id="1.10.10.60">
    <property type="entry name" value="Homeodomain-like"/>
    <property type="match status" value="1"/>
</dbReference>
<keyword evidence="2 4" id="KW-0238">DNA-binding</keyword>
<dbReference type="SUPFAM" id="SSF48498">
    <property type="entry name" value="Tetracyclin repressor-like, C-terminal domain"/>
    <property type="match status" value="1"/>
</dbReference>
<keyword evidence="7" id="KW-1185">Reference proteome</keyword>
<evidence type="ECO:0000259" key="5">
    <source>
        <dbReference type="PROSITE" id="PS50977"/>
    </source>
</evidence>
<gene>
    <name evidence="6" type="ordered locus">Bind_1478</name>
</gene>
<protein>
    <submittedName>
        <fullName evidence="6">Transcriptional regulator, TetR family</fullName>
    </submittedName>
</protein>
<dbReference type="GO" id="GO:0003677">
    <property type="term" value="F:DNA binding"/>
    <property type="evidence" value="ECO:0007669"/>
    <property type="project" value="UniProtKB-UniRule"/>
</dbReference>
<keyword evidence="3" id="KW-0804">Transcription</keyword>
<dbReference type="SUPFAM" id="SSF46689">
    <property type="entry name" value="Homeodomain-like"/>
    <property type="match status" value="1"/>
</dbReference>
<name>B2IKS4_BEII9</name>
<dbReference type="STRING" id="395963.Bind_1478"/>
<dbReference type="InterPro" id="IPR009057">
    <property type="entry name" value="Homeodomain-like_sf"/>
</dbReference>
<organism evidence="6 7">
    <name type="scientific">Beijerinckia indica subsp. indica (strain ATCC 9039 / DSM 1715 / NCIMB 8712)</name>
    <dbReference type="NCBI Taxonomy" id="395963"/>
    <lineage>
        <taxon>Bacteria</taxon>
        <taxon>Pseudomonadati</taxon>
        <taxon>Pseudomonadota</taxon>
        <taxon>Alphaproteobacteria</taxon>
        <taxon>Hyphomicrobiales</taxon>
        <taxon>Beijerinckiaceae</taxon>
        <taxon>Beijerinckia</taxon>
    </lineage>
</organism>
<dbReference type="OrthoDB" id="9795242at2"/>